<dbReference type="InterPro" id="IPR002733">
    <property type="entry name" value="AMMECR1_domain"/>
</dbReference>
<sequence length="187" mass="20873">MDKKDKKILLSIARESIKSSITNTPGEHIQIETTSPSLIKKSGAFVTLKSHGKLRGCIGRMDSNIPLYKLVSEMAVSAAKEDPRFNQIQLSELEDLEIDISVLTPLQKIDDPLDFELGRHGIYIKKAFSTGCFLPQVATENGWTKEEFLSQCCSMKAGLSPDAWKSKNIDIYIFTSEMISEKTNKNS</sequence>
<dbReference type="PANTHER" id="PTHR13016:SF0">
    <property type="entry name" value="AMME SYNDROME CANDIDATE GENE 1 PROTEIN"/>
    <property type="match status" value="1"/>
</dbReference>
<evidence type="ECO:0000259" key="1">
    <source>
        <dbReference type="PROSITE" id="PS51112"/>
    </source>
</evidence>
<dbReference type="Gene3D" id="3.30.1490.150">
    <property type="entry name" value="Hypothetical protein ph0010, domain 2"/>
    <property type="match status" value="1"/>
</dbReference>
<proteinExistence type="predicted"/>
<reference evidence="3" key="1">
    <citation type="journal article" date="2017" name="Environ. Microbiol. Rep.">
        <title>Genetic Diversity of Marine Anaerobic Ammonium-Oxidizing Bacteria as Revealed by Genomic and Proteomic Analyses of 'Candidatus Scalindua japonica'.</title>
        <authorList>
            <person name="Oshiki M."/>
            <person name="Mizuto K."/>
            <person name="Kimura Z."/>
            <person name="Kindaichi T."/>
            <person name="Satoh H."/>
            <person name="Okabe S."/>
        </authorList>
    </citation>
    <scope>NUCLEOTIDE SEQUENCE [LARGE SCALE GENOMIC DNA]</scope>
    <source>
        <strain evidence="3">husup-a2</strain>
    </source>
</reference>
<dbReference type="RefSeq" id="WP_096895858.1">
    <property type="nucleotide sequence ID" value="NZ_BAOS01000034.1"/>
</dbReference>
<accession>A0A286U2V4</accession>
<evidence type="ECO:0000313" key="2">
    <source>
        <dbReference type="EMBL" id="GAX62466.1"/>
    </source>
</evidence>
<dbReference type="AlphaFoldDB" id="A0A286U2V4"/>
<dbReference type="PANTHER" id="PTHR13016">
    <property type="entry name" value="AMMECR1 HOMOLOG"/>
    <property type="match status" value="1"/>
</dbReference>
<gene>
    <name evidence="2" type="ORF">SCALIN_C34_0017</name>
</gene>
<evidence type="ECO:0000313" key="3">
    <source>
        <dbReference type="Proteomes" id="UP000218542"/>
    </source>
</evidence>
<dbReference type="Proteomes" id="UP000218542">
    <property type="component" value="Unassembled WGS sequence"/>
</dbReference>
<dbReference type="SUPFAM" id="SSF143447">
    <property type="entry name" value="AMMECR1-like"/>
    <property type="match status" value="1"/>
</dbReference>
<comment type="caution">
    <text evidence="2">The sequence shown here is derived from an EMBL/GenBank/DDBJ whole genome shotgun (WGS) entry which is preliminary data.</text>
</comment>
<dbReference type="OrthoDB" id="159752at2"/>
<dbReference type="InterPro" id="IPR023473">
    <property type="entry name" value="AMMECR1"/>
</dbReference>
<dbReference type="InterPro" id="IPR036071">
    <property type="entry name" value="AMMECR1_dom_sf"/>
</dbReference>
<dbReference type="NCBIfam" id="TIGR04335">
    <property type="entry name" value="AmmeMemoSam_A"/>
    <property type="match status" value="1"/>
</dbReference>
<dbReference type="Gene3D" id="3.30.700.20">
    <property type="entry name" value="Hypothetical protein ph0010, domain 1"/>
    <property type="match status" value="1"/>
</dbReference>
<dbReference type="InterPro" id="IPR027623">
    <property type="entry name" value="AmmeMemoSam_A"/>
</dbReference>
<organism evidence="2 3">
    <name type="scientific">Candidatus Scalindua japonica</name>
    <dbReference type="NCBI Taxonomy" id="1284222"/>
    <lineage>
        <taxon>Bacteria</taxon>
        <taxon>Pseudomonadati</taxon>
        <taxon>Planctomycetota</taxon>
        <taxon>Candidatus Brocadiia</taxon>
        <taxon>Candidatus Brocadiales</taxon>
        <taxon>Candidatus Scalinduaceae</taxon>
        <taxon>Candidatus Scalindua</taxon>
    </lineage>
</organism>
<name>A0A286U2V4_9BACT</name>
<keyword evidence="3" id="KW-1185">Reference proteome</keyword>
<dbReference type="PROSITE" id="PS51112">
    <property type="entry name" value="AMMECR1"/>
    <property type="match status" value="1"/>
</dbReference>
<dbReference type="Pfam" id="PF01871">
    <property type="entry name" value="AMMECR1"/>
    <property type="match status" value="1"/>
</dbReference>
<dbReference type="InterPro" id="IPR027485">
    <property type="entry name" value="AMMECR1_N"/>
</dbReference>
<dbReference type="NCBIfam" id="TIGR00296">
    <property type="entry name" value="TIGR00296 family protein"/>
    <property type="match status" value="1"/>
</dbReference>
<feature type="domain" description="AMMECR1" evidence="1">
    <location>
        <begin position="4"/>
        <end position="187"/>
    </location>
</feature>
<dbReference type="EMBL" id="BAOS01000034">
    <property type="protein sequence ID" value="GAX62466.1"/>
    <property type="molecule type" value="Genomic_DNA"/>
</dbReference>
<protein>
    <recommendedName>
        <fullName evidence="1">AMMECR1 domain-containing protein</fullName>
    </recommendedName>
</protein>